<gene>
    <name evidence="2" type="ORF">BG011_002204</name>
</gene>
<feature type="region of interest" description="Disordered" evidence="1">
    <location>
        <begin position="301"/>
        <end position="335"/>
    </location>
</feature>
<evidence type="ECO:0000313" key="3">
    <source>
        <dbReference type="Proteomes" id="UP000726737"/>
    </source>
</evidence>
<dbReference type="OrthoDB" id="2444920at2759"/>
<proteinExistence type="predicted"/>
<protein>
    <submittedName>
        <fullName evidence="2">Uncharacterized protein</fullName>
    </submittedName>
</protein>
<dbReference type="AlphaFoldDB" id="A0A9P6PKI5"/>
<comment type="caution">
    <text evidence="2">The sequence shown here is derived from an EMBL/GenBank/DDBJ whole genome shotgun (WGS) entry which is preliminary data.</text>
</comment>
<dbReference type="EMBL" id="JAAAJA010001677">
    <property type="protein sequence ID" value="KAG0247022.1"/>
    <property type="molecule type" value="Genomic_DNA"/>
</dbReference>
<reference evidence="2" key="1">
    <citation type="journal article" date="2020" name="Fungal Divers.">
        <title>Resolving the Mortierellaceae phylogeny through synthesis of multi-gene phylogenetics and phylogenomics.</title>
        <authorList>
            <person name="Vandepol N."/>
            <person name="Liber J."/>
            <person name="Desiro A."/>
            <person name="Na H."/>
            <person name="Kennedy M."/>
            <person name="Barry K."/>
            <person name="Grigoriev I.V."/>
            <person name="Miller A.N."/>
            <person name="O'Donnell K."/>
            <person name="Stajich J.E."/>
            <person name="Bonito G."/>
        </authorList>
    </citation>
    <scope>NUCLEOTIDE SEQUENCE</scope>
    <source>
        <strain evidence="2">KOD948</strain>
    </source>
</reference>
<accession>A0A9P6PKI5</accession>
<keyword evidence="3" id="KW-1185">Reference proteome</keyword>
<organism evidence="2 3">
    <name type="scientific">Mortierella polycephala</name>
    <dbReference type="NCBI Taxonomy" id="41804"/>
    <lineage>
        <taxon>Eukaryota</taxon>
        <taxon>Fungi</taxon>
        <taxon>Fungi incertae sedis</taxon>
        <taxon>Mucoromycota</taxon>
        <taxon>Mortierellomycotina</taxon>
        <taxon>Mortierellomycetes</taxon>
        <taxon>Mortierellales</taxon>
        <taxon>Mortierellaceae</taxon>
        <taxon>Mortierella</taxon>
    </lineage>
</organism>
<evidence type="ECO:0000313" key="2">
    <source>
        <dbReference type="EMBL" id="KAG0247022.1"/>
    </source>
</evidence>
<name>A0A9P6PKI5_9FUNG</name>
<evidence type="ECO:0000256" key="1">
    <source>
        <dbReference type="SAM" id="MobiDB-lite"/>
    </source>
</evidence>
<sequence>MSANAQEYFASAQHQELLDQACSLSVIEGFDNHPSTAIAQEYEDCLAKRGVDGLKKQLVVDRGILNSNYMECKGLPPEADMRDKVLEILTKLCEFVLQTPFNAESPSENDCLHIWISVFDVIMDKISLHTGETTLEASKVMRHMQSLEHGDVSDAGRKVDCIFMYKGIELSNIEFKRAEIGERDLAIQNRKNVRLARCIQEVHASLGVESPSIFMADVHGFVGVFYQVRPMGDIAIAGKTTSDMVHLPRTAGGLKAFLQGNSLAIIWNFLTSLEAQAPIVQLAKELHEVEHEKAKFTRAIHRNGASTPPPVQRRFQDHMLFSPQKKRPRAETQDD</sequence>
<dbReference type="Proteomes" id="UP000726737">
    <property type="component" value="Unassembled WGS sequence"/>
</dbReference>